<dbReference type="PROSITE" id="PS00028">
    <property type="entry name" value="ZINC_FINGER_C2H2_1"/>
    <property type="match status" value="2"/>
</dbReference>
<dbReference type="InterPro" id="IPR013087">
    <property type="entry name" value="Znf_C2H2_type"/>
</dbReference>
<evidence type="ECO:0000256" key="2">
    <source>
        <dbReference type="ARBA" id="ARBA00022723"/>
    </source>
</evidence>
<dbReference type="GeneTree" id="ENSGT00940000157202"/>
<keyword evidence="2" id="KW-0479">Metal-binding</keyword>
<evidence type="ECO:0000256" key="7">
    <source>
        <dbReference type="SAM" id="MobiDB-lite"/>
    </source>
</evidence>
<feature type="domain" description="C2H2-type" evidence="8">
    <location>
        <begin position="464"/>
        <end position="486"/>
    </location>
</feature>
<evidence type="ECO:0000256" key="6">
    <source>
        <dbReference type="ARBA" id="ARBA00023242"/>
    </source>
</evidence>
<feature type="compositionally biased region" description="Low complexity" evidence="7">
    <location>
        <begin position="329"/>
        <end position="341"/>
    </location>
</feature>
<reference evidence="9" key="3">
    <citation type="submission" date="2025-09" db="UniProtKB">
        <authorList>
            <consortium name="Ensembl"/>
        </authorList>
    </citation>
    <scope>IDENTIFICATION</scope>
</reference>
<dbReference type="SMART" id="SM00355">
    <property type="entry name" value="ZnF_C2H2"/>
    <property type="match status" value="4"/>
</dbReference>
<dbReference type="SUPFAM" id="SSF57667">
    <property type="entry name" value="beta-beta-alpha zinc fingers"/>
    <property type="match status" value="4"/>
</dbReference>
<keyword evidence="6" id="KW-0539">Nucleus</keyword>
<dbReference type="InParanoid" id="A0A671XPG2"/>
<comment type="subcellular location">
    <subcellularLocation>
        <location evidence="1">Nucleus</location>
    </subcellularLocation>
</comment>
<evidence type="ECO:0000256" key="5">
    <source>
        <dbReference type="ARBA" id="ARBA00022833"/>
    </source>
</evidence>
<feature type="compositionally biased region" description="Basic and acidic residues" evidence="7">
    <location>
        <begin position="381"/>
        <end position="391"/>
    </location>
</feature>
<dbReference type="SMART" id="SM00451">
    <property type="entry name" value="ZnF_U1"/>
    <property type="match status" value="4"/>
</dbReference>
<feature type="compositionally biased region" description="Polar residues" evidence="7">
    <location>
        <begin position="56"/>
        <end position="67"/>
    </location>
</feature>
<keyword evidence="10" id="KW-1185">Reference proteome</keyword>
<gene>
    <name evidence="9" type="primary">ZNF385C</name>
    <name evidence="9" type="synonym">znf385c</name>
</gene>
<dbReference type="GO" id="GO:0005634">
    <property type="term" value="C:nucleus"/>
    <property type="evidence" value="ECO:0007669"/>
    <property type="project" value="UniProtKB-SubCell"/>
</dbReference>
<keyword evidence="4" id="KW-0863">Zinc-finger</keyword>
<dbReference type="Ensembl" id="ENSSAUT00010055644.1">
    <property type="protein sequence ID" value="ENSSAUP00010052930.1"/>
    <property type="gene ID" value="ENSSAUG00010021929.1"/>
</dbReference>
<dbReference type="GO" id="GO:0008270">
    <property type="term" value="F:zinc ion binding"/>
    <property type="evidence" value="ECO:0007669"/>
    <property type="project" value="UniProtKB-KW"/>
</dbReference>
<feature type="region of interest" description="Disordered" evidence="7">
    <location>
        <begin position="53"/>
        <end position="82"/>
    </location>
</feature>
<protein>
    <submittedName>
        <fullName evidence="9">Zinc finger protein 385C</fullName>
    </submittedName>
</protein>
<evidence type="ECO:0000313" key="9">
    <source>
        <dbReference type="Ensembl" id="ENSSAUP00010052930.1"/>
    </source>
</evidence>
<keyword evidence="3" id="KW-0677">Repeat</keyword>
<name>A0A671XPG2_SPAAU</name>
<evidence type="ECO:0000256" key="4">
    <source>
        <dbReference type="ARBA" id="ARBA00022771"/>
    </source>
</evidence>
<keyword evidence="5" id="KW-0862">Zinc</keyword>
<dbReference type="PANTHER" id="PTHR23067:SF6">
    <property type="entry name" value="ZINC FINGER PROTEIN 385C"/>
    <property type="match status" value="1"/>
</dbReference>
<dbReference type="PANTHER" id="PTHR23067">
    <property type="entry name" value="DOUBLE-STRANDED RNA-BINDING ZINC FINGER PROTEIN"/>
    <property type="match status" value="1"/>
</dbReference>
<organism evidence="9 10">
    <name type="scientific">Sparus aurata</name>
    <name type="common">Gilthead sea bream</name>
    <dbReference type="NCBI Taxonomy" id="8175"/>
    <lineage>
        <taxon>Eukaryota</taxon>
        <taxon>Metazoa</taxon>
        <taxon>Chordata</taxon>
        <taxon>Craniata</taxon>
        <taxon>Vertebrata</taxon>
        <taxon>Euteleostomi</taxon>
        <taxon>Actinopterygii</taxon>
        <taxon>Neopterygii</taxon>
        <taxon>Teleostei</taxon>
        <taxon>Neoteleostei</taxon>
        <taxon>Acanthomorphata</taxon>
        <taxon>Eupercaria</taxon>
        <taxon>Spariformes</taxon>
        <taxon>Sparidae</taxon>
        <taxon>Sparus</taxon>
    </lineage>
</organism>
<evidence type="ECO:0000259" key="8">
    <source>
        <dbReference type="PROSITE" id="PS00028"/>
    </source>
</evidence>
<feature type="compositionally biased region" description="Low complexity" evidence="7">
    <location>
        <begin position="349"/>
        <end position="368"/>
    </location>
</feature>
<feature type="compositionally biased region" description="Polar residues" evidence="7">
    <location>
        <begin position="502"/>
        <end position="511"/>
    </location>
</feature>
<dbReference type="Pfam" id="PF12874">
    <property type="entry name" value="zf-met"/>
    <property type="match status" value="4"/>
</dbReference>
<feature type="compositionally biased region" description="Basic and acidic residues" evidence="7">
    <location>
        <begin position="251"/>
        <end position="270"/>
    </location>
</feature>
<reference evidence="9" key="2">
    <citation type="submission" date="2025-08" db="UniProtKB">
        <authorList>
            <consortium name="Ensembl"/>
        </authorList>
    </citation>
    <scope>IDENTIFICATION</scope>
</reference>
<evidence type="ECO:0000256" key="1">
    <source>
        <dbReference type="ARBA" id="ARBA00004123"/>
    </source>
</evidence>
<feature type="domain" description="C2H2-type" evidence="8">
    <location>
        <begin position="205"/>
        <end position="227"/>
    </location>
</feature>
<dbReference type="FunFam" id="3.30.160.60:FF:000121">
    <property type="entry name" value="zinc finger protein 385B isoform X1"/>
    <property type="match status" value="1"/>
</dbReference>
<evidence type="ECO:0000256" key="3">
    <source>
        <dbReference type="ARBA" id="ARBA00022737"/>
    </source>
</evidence>
<proteinExistence type="predicted"/>
<dbReference type="GO" id="GO:0003676">
    <property type="term" value="F:nucleic acid binding"/>
    <property type="evidence" value="ECO:0007669"/>
    <property type="project" value="InterPro"/>
</dbReference>
<dbReference type="InterPro" id="IPR036236">
    <property type="entry name" value="Znf_C2H2_sf"/>
</dbReference>
<feature type="region of interest" description="Disordered" evidence="7">
    <location>
        <begin position="478"/>
        <end position="511"/>
    </location>
</feature>
<evidence type="ECO:0000313" key="10">
    <source>
        <dbReference type="Proteomes" id="UP000472265"/>
    </source>
</evidence>
<dbReference type="OMA" id="HNTGARH"/>
<feature type="region of interest" description="Disordered" evidence="7">
    <location>
        <begin position="329"/>
        <end position="395"/>
    </location>
</feature>
<dbReference type="Gene3D" id="3.30.160.60">
    <property type="entry name" value="Classic Zinc Finger"/>
    <property type="match status" value="4"/>
</dbReference>
<dbReference type="InterPro" id="IPR051845">
    <property type="entry name" value="Znf385"/>
</dbReference>
<reference evidence="9" key="1">
    <citation type="submission" date="2021-04" db="EMBL/GenBank/DDBJ databases">
        <authorList>
            <consortium name="Wellcome Sanger Institute Data Sharing"/>
        </authorList>
    </citation>
    <scope>NUCLEOTIDE SEQUENCE [LARGE SCALE GENOMIC DNA]</scope>
</reference>
<dbReference type="AlphaFoldDB" id="A0A671XPG2"/>
<dbReference type="Proteomes" id="UP000472265">
    <property type="component" value="Chromosome 23"/>
</dbReference>
<dbReference type="InterPro" id="IPR003604">
    <property type="entry name" value="Matrin/U1-like-C_Znf_C2H2"/>
</dbReference>
<accession>A0A671XPG2</accession>
<feature type="region of interest" description="Disordered" evidence="7">
    <location>
        <begin position="235"/>
        <end position="284"/>
    </location>
</feature>
<sequence>MNELEAGRNMADQLVGSWTPGMKRPFSPSPLPSAELDRRGFGAVLGTQMDVEPCCDTQNEGAVSDEQSPGGALSSPLLRPKRERKQRSYTLCEVCNIQLNSAAQAQIHYNGKSHQKRLKQISNGKMPSNTGTSAQGSPLLASLPVPGRPLQPQLDLKHLLPFRLNGSSPLSLFPNFNTMDPVQKAVINHTFGVPQPLKKKQIISCNICHLRFNSTNQAEAHYKGHKHARKLKAMEAQKNRQRRAGEASSAGRERDRDRDRDRERDRDRSKTSTSEAALPALMDTNMVEGTTLQSDLEQTNLEAKLEDSPRSSVMLTPVSEVSSVELVTLSPPQISPSSQLSETASDTSTPEVPEAADAAEAAGPTTETGCHADESSTNGEPRTDDEKDPKKSKAHLHCPVCKVTVNSVSQLEAHNSGTKHKLMLEGHSVLPRRRGKVVATRAGCKSKRLGSKGSVGVPSKNFQCEVCEIFVNSETQLSQHMNSRRHKDRLAGKPPKPKFTPHSKSQPSSSLANVRWSGYAGVAVSAMKKAFSQYNLTSLSSQTKLALQKQLTKSLTTGFLPSPLTQPTLCTVATNPLALRHPVGTTTFIQTPFLGPALFRPAPGPLRATHTPIIFSPY</sequence>